<reference evidence="1" key="1">
    <citation type="submission" date="2015-12" db="EMBL/GenBank/DDBJ databases">
        <title>Update maize B73 reference genome by single molecule sequencing technologies.</title>
        <authorList>
            <consortium name="Maize Genome Sequencing Project"/>
            <person name="Ware D."/>
        </authorList>
    </citation>
    <scope>NUCLEOTIDE SEQUENCE</scope>
    <source>
        <tissue evidence="1">Seedling</tissue>
    </source>
</reference>
<sequence length="118" mass="13713">MVSCVNPFSFSSLFLCSIHFHLKCMQEHVCTTLVLHLAVVGKFRIIKVYYENLLCTLFIYPPVFIWPCCSHMLVCFVTGSLKEAQVRAWKDPAWKHNCGYGPWWNERDDWNALGNIPT</sequence>
<organism evidence="1">
    <name type="scientific">Zea mays</name>
    <name type="common">Maize</name>
    <dbReference type="NCBI Taxonomy" id="4577"/>
    <lineage>
        <taxon>Eukaryota</taxon>
        <taxon>Viridiplantae</taxon>
        <taxon>Streptophyta</taxon>
        <taxon>Embryophyta</taxon>
        <taxon>Tracheophyta</taxon>
        <taxon>Spermatophyta</taxon>
        <taxon>Magnoliopsida</taxon>
        <taxon>Liliopsida</taxon>
        <taxon>Poales</taxon>
        <taxon>Poaceae</taxon>
        <taxon>PACMAD clade</taxon>
        <taxon>Panicoideae</taxon>
        <taxon>Andropogonodae</taxon>
        <taxon>Andropogoneae</taxon>
        <taxon>Tripsacinae</taxon>
        <taxon>Zea</taxon>
    </lineage>
</organism>
<name>A0A1D6H4D2_MAIZE</name>
<proteinExistence type="predicted"/>
<evidence type="ECO:0000313" key="1">
    <source>
        <dbReference type="EMBL" id="AQK69670.1"/>
    </source>
</evidence>
<protein>
    <submittedName>
        <fullName evidence="1">Citrate synthase1</fullName>
    </submittedName>
</protein>
<dbReference type="AlphaFoldDB" id="A0A1D6H4D2"/>
<gene>
    <name evidence="1" type="ORF">ZEAMMB73_Zm00001d015856</name>
</gene>
<dbReference type="EMBL" id="CM000781">
    <property type="protein sequence ID" value="AQK69670.1"/>
    <property type="molecule type" value="Genomic_DNA"/>
</dbReference>
<accession>A0A1D6H4D2</accession>